<evidence type="ECO:0000313" key="6">
    <source>
        <dbReference type="Proteomes" id="UP001302978"/>
    </source>
</evidence>
<dbReference type="PANTHER" id="PTHR46648">
    <property type="entry name" value="HIT FAMILY PROTEIN 1"/>
    <property type="match status" value="1"/>
</dbReference>
<dbReference type="GO" id="GO:0009117">
    <property type="term" value="P:nucleotide metabolic process"/>
    <property type="evidence" value="ECO:0007669"/>
    <property type="project" value="TreeGrafter"/>
</dbReference>
<dbReference type="PANTHER" id="PTHR46648:SF1">
    <property type="entry name" value="ADENOSINE 5'-MONOPHOSPHORAMIDASE HNT1"/>
    <property type="match status" value="1"/>
</dbReference>
<evidence type="ECO:0000256" key="1">
    <source>
        <dbReference type="PIRSR" id="PIRSR601310-1"/>
    </source>
</evidence>
<keyword evidence="6" id="KW-1185">Reference proteome</keyword>
<dbReference type="InterPro" id="IPR019808">
    <property type="entry name" value="Histidine_triad_CS"/>
</dbReference>
<sequence>MDCIFCKIIAGEIPCYKVYEDENVLAFLDLDPCADGHTLVIPKKHSDAFVEMAPEESGKLFEAVNKVSNQIMDKMENITGLTIGMNTYETAGQTVMHTHVHIFPRYEGDGGGTTHDIVDSAKSKEAEYLKQINEQLTK</sequence>
<dbReference type="InterPro" id="IPR036265">
    <property type="entry name" value="HIT-like_sf"/>
</dbReference>
<evidence type="ECO:0000256" key="2">
    <source>
        <dbReference type="PIRSR" id="PIRSR601310-3"/>
    </source>
</evidence>
<dbReference type="RefSeq" id="WP_316557823.1">
    <property type="nucleotide sequence ID" value="NZ_CP131059.1"/>
</dbReference>
<accession>A0AA96UYR9</accession>
<organism evidence="5 6">
    <name type="scientific">Methanimicrococcus hongohii</name>
    <dbReference type="NCBI Taxonomy" id="3028295"/>
    <lineage>
        <taxon>Archaea</taxon>
        <taxon>Methanobacteriati</taxon>
        <taxon>Methanobacteriota</taxon>
        <taxon>Stenosarchaea group</taxon>
        <taxon>Methanomicrobia</taxon>
        <taxon>Methanosarcinales</taxon>
        <taxon>Methanosarcinaceae</taxon>
        <taxon>Methanimicrococcus</taxon>
    </lineage>
</organism>
<dbReference type="EMBL" id="CP131059">
    <property type="protein sequence ID" value="WNY22855.1"/>
    <property type="molecule type" value="Genomic_DNA"/>
</dbReference>
<evidence type="ECO:0000313" key="5">
    <source>
        <dbReference type="EMBL" id="WNY22855.1"/>
    </source>
</evidence>
<dbReference type="PROSITE" id="PS51084">
    <property type="entry name" value="HIT_2"/>
    <property type="match status" value="1"/>
</dbReference>
<reference evidence="5 6" key="1">
    <citation type="submission" date="2023-07" db="EMBL/GenBank/DDBJ databases">
        <title>Closed genoem sequence of Methanomicrococcus sp. Hf6.</title>
        <authorList>
            <person name="Poehlein A."/>
            <person name="Protasov E."/>
            <person name="Platt K."/>
            <person name="Reeh H."/>
            <person name="Daniel R."/>
            <person name="Brune A."/>
        </authorList>
    </citation>
    <scope>NUCLEOTIDE SEQUENCE [LARGE SCALE GENOMIC DNA]</scope>
    <source>
        <strain evidence="5 6">Hf6</strain>
    </source>
</reference>
<dbReference type="Proteomes" id="UP001302978">
    <property type="component" value="Chromosome"/>
</dbReference>
<dbReference type="AlphaFoldDB" id="A0AA96UYR9"/>
<feature type="short sequence motif" description="Histidine triad motif" evidence="2 3">
    <location>
        <begin position="97"/>
        <end position="101"/>
    </location>
</feature>
<evidence type="ECO:0000256" key="3">
    <source>
        <dbReference type="PROSITE-ProRule" id="PRU00464"/>
    </source>
</evidence>
<name>A0AA96UYR9_9EURY</name>
<proteinExistence type="predicted"/>
<evidence type="ECO:0000259" key="4">
    <source>
        <dbReference type="PROSITE" id="PS51084"/>
    </source>
</evidence>
<dbReference type="GeneID" id="85194575"/>
<dbReference type="InterPro" id="IPR011146">
    <property type="entry name" value="HIT-like"/>
</dbReference>
<dbReference type="KEGG" id="mehf:MmiHf6_01400"/>
<dbReference type="InterPro" id="IPR001310">
    <property type="entry name" value="Histidine_triad_HIT"/>
</dbReference>
<dbReference type="SUPFAM" id="SSF54197">
    <property type="entry name" value="HIT-like"/>
    <property type="match status" value="1"/>
</dbReference>
<dbReference type="PROSITE" id="PS00892">
    <property type="entry name" value="HIT_1"/>
    <property type="match status" value="1"/>
</dbReference>
<feature type="active site" description="Tele-AMP-histidine intermediate" evidence="1">
    <location>
        <position position="99"/>
    </location>
</feature>
<gene>
    <name evidence="5" type="primary">hit</name>
    <name evidence="5" type="ORF">MmiHf6_01400</name>
</gene>
<protein>
    <submittedName>
        <fullName evidence="5">Protein hit</fullName>
    </submittedName>
</protein>
<dbReference type="PRINTS" id="PR00332">
    <property type="entry name" value="HISTRIAD"/>
</dbReference>
<dbReference type="InterPro" id="IPR039384">
    <property type="entry name" value="HINT"/>
</dbReference>
<dbReference type="Gene3D" id="3.30.428.10">
    <property type="entry name" value="HIT-like"/>
    <property type="match status" value="1"/>
</dbReference>
<dbReference type="CDD" id="cd01277">
    <property type="entry name" value="HINT_subgroup"/>
    <property type="match status" value="1"/>
</dbReference>
<dbReference type="Pfam" id="PF01230">
    <property type="entry name" value="HIT"/>
    <property type="match status" value="1"/>
</dbReference>
<feature type="domain" description="HIT" evidence="4">
    <location>
        <begin position="4"/>
        <end position="112"/>
    </location>
</feature>
<dbReference type="GO" id="GO:0003824">
    <property type="term" value="F:catalytic activity"/>
    <property type="evidence" value="ECO:0007669"/>
    <property type="project" value="InterPro"/>
</dbReference>